<sequence>MDPGTIMLIKLLSDIIITATSTLKTVGDMTDEQVQQNIAIAEKTSDDLLTLVK</sequence>
<protein>
    <submittedName>
        <fullName evidence="1">Uncharacterized protein</fullName>
    </submittedName>
</protein>
<proteinExistence type="predicted"/>
<name>A0A6M3MBQ3_9ZZZZ</name>
<dbReference type="EMBL" id="MT143784">
    <property type="protein sequence ID" value="QJB02449.1"/>
    <property type="molecule type" value="Genomic_DNA"/>
</dbReference>
<accession>A0A6M3MBQ3</accession>
<organism evidence="1">
    <name type="scientific">viral metagenome</name>
    <dbReference type="NCBI Taxonomy" id="1070528"/>
    <lineage>
        <taxon>unclassified sequences</taxon>
        <taxon>metagenomes</taxon>
        <taxon>organismal metagenomes</taxon>
    </lineage>
</organism>
<dbReference type="AlphaFoldDB" id="A0A6M3MBQ3"/>
<gene>
    <name evidence="1" type="ORF">MM171B01268_0007</name>
</gene>
<reference evidence="1" key="1">
    <citation type="submission" date="2020-03" db="EMBL/GenBank/DDBJ databases">
        <title>The deep terrestrial virosphere.</title>
        <authorList>
            <person name="Holmfeldt K."/>
            <person name="Nilsson E."/>
            <person name="Simone D."/>
            <person name="Lopez-Fernandez M."/>
            <person name="Wu X."/>
            <person name="de Brujin I."/>
            <person name="Lundin D."/>
            <person name="Andersson A."/>
            <person name="Bertilsson S."/>
            <person name="Dopson M."/>
        </authorList>
    </citation>
    <scope>NUCLEOTIDE SEQUENCE</scope>
    <source>
        <strain evidence="1">MM171B01268</strain>
    </source>
</reference>
<evidence type="ECO:0000313" key="1">
    <source>
        <dbReference type="EMBL" id="QJB02449.1"/>
    </source>
</evidence>